<dbReference type="PROSITE" id="PS50112">
    <property type="entry name" value="PAS"/>
    <property type="match status" value="1"/>
</dbReference>
<feature type="region of interest" description="Disordered" evidence="5">
    <location>
        <begin position="429"/>
        <end position="498"/>
    </location>
</feature>
<name>A0A8J2LU06_9HEXA</name>
<organism evidence="7 8">
    <name type="scientific">Allacma fusca</name>
    <dbReference type="NCBI Taxonomy" id="39272"/>
    <lineage>
        <taxon>Eukaryota</taxon>
        <taxon>Metazoa</taxon>
        <taxon>Ecdysozoa</taxon>
        <taxon>Arthropoda</taxon>
        <taxon>Hexapoda</taxon>
        <taxon>Collembola</taxon>
        <taxon>Symphypleona</taxon>
        <taxon>Sminthuridae</taxon>
        <taxon>Allacma</taxon>
    </lineage>
</organism>
<feature type="compositionally biased region" description="Basic residues" evidence="5">
    <location>
        <begin position="429"/>
        <end position="439"/>
    </location>
</feature>
<dbReference type="SMART" id="SM00091">
    <property type="entry name" value="PAS"/>
    <property type="match status" value="1"/>
</dbReference>
<dbReference type="Pfam" id="PF08447">
    <property type="entry name" value="PAS_3"/>
    <property type="match status" value="1"/>
</dbReference>
<dbReference type="GO" id="GO:0000981">
    <property type="term" value="F:DNA-binding transcription factor activity, RNA polymerase II-specific"/>
    <property type="evidence" value="ECO:0007669"/>
    <property type="project" value="TreeGrafter"/>
</dbReference>
<dbReference type="GO" id="GO:0000977">
    <property type="term" value="F:RNA polymerase II transcription regulatory region sequence-specific DNA binding"/>
    <property type="evidence" value="ECO:0007669"/>
    <property type="project" value="TreeGrafter"/>
</dbReference>
<evidence type="ECO:0000256" key="1">
    <source>
        <dbReference type="ARBA" id="ARBA00023015"/>
    </source>
</evidence>
<dbReference type="Proteomes" id="UP000708208">
    <property type="component" value="Unassembled WGS sequence"/>
</dbReference>
<dbReference type="PANTHER" id="PTHR23043:SF36">
    <property type="entry name" value="PROTEIN SINGLE-MINDED"/>
    <property type="match status" value="1"/>
</dbReference>
<dbReference type="InterPro" id="IPR001610">
    <property type="entry name" value="PAC"/>
</dbReference>
<dbReference type="FunFam" id="3.30.450.20:FF:000026">
    <property type="entry name" value="single-minded homolog 1"/>
    <property type="match status" value="1"/>
</dbReference>
<dbReference type="NCBIfam" id="TIGR00229">
    <property type="entry name" value="sensory_box"/>
    <property type="match status" value="1"/>
</dbReference>
<sequence>MVDGVDLLGGSPSGCIDTNGNGIGCGGGTPAPGSAGIGLQNLGLVAVGHSLPPSAVTEIKMHSNMFMFRASLDLKLIFLDARVAALTGYEPQDLIERTLYHYIHSCDIVSMRISHHTLLCKGQVTTRYYRFLTKNGGWVWMQSYATIVHNSRSSRPHCIVSVNYVLSTCEEPDNIMTMEQTGQRDENSLMTNHTSMLGSSGVNDPVTNGSVSAPTKIRARNSRQKKSPYSVPSDQISPKEEYSPSPSSYDYNSSSSYNNYSLEQGSAPPLTRDYAAGDLNNLYYPGTNPDRSPYARLADYAAEFNPDSLPPPTLPVSLPLPSTRCYSIIPSTPVIVPSPDYPTEVHNGLDYGPPETSAAGNAPSNIMATHGNNTENEFFYFRTNSSGSYAPHNQQIISQGGNYPPHGLIGHNGHHEQEGQYPVIYHHQPQHHHHGHHALHANNGRDRVGGNVGGSHHPHGNHHHHHPHHHLSDNTNDSSGSSCANDSINSDGGSLHGGGAHVAPEIVTELVTAAPAYPGYTSVIVDPHRLPEYDYVNCS</sequence>
<evidence type="ECO:0000313" key="8">
    <source>
        <dbReference type="Proteomes" id="UP000708208"/>
    </source>
</evidence>
<feature type="compositionally biased region" description="Polar residues" evidence="5">
    <location>
        <begin position="190"/>
        <end position="213"/>
    </location>
</feature>
<feature type="compositionally biased region" description="Low complexity" evidence="5">
    <location>
        <begin position="243"/>
        <end position="261"/>
    </location>
</feature>
<feature type="region of interest" description="Disordered" evidence="5">
    <location>
        <begin position="190"/>
        <end position="273"/>
    </location>
</feature>
<protein>
    <recommendedName>
        <fullName evidence="6">PAS domain-containing protein</fullName>
    </recommendedName>
</protein>
<keyword evidence="3" id="KW-0804">Transcription</keyword>
<keyword evidence="2" id="KW-0238">DNA-binding</keyword>
<reference evidence="7" key="1">
    <citation type="submission" date="2021-06" db="EMBL/GenBank/DDBJ databases">
        <authorList>
            <person name="Hodson N. C."/>
            <person name="Mongue J. A."/>
            <person name="Jaron S. K."/>
        </authorList>
    </citation>
    <scope>NUCLEOTIDE SEQUENCE</scope>
</reference>
<dbReference type="AlphaFoldDB" id="A0A8J2LU06"/>
<evidence type="ECO:0000256" key="2">
    <source>
        <dbReference type="ARBA" id="ARBA00023125"/>
    </source>
</evidence>
<evidence type="ECO:0000259" key="6">
    <source>
        <dbReference type="PROSITE" id="PS50112"/>
    </source>
</evidence>
<dbReference type="SMART" id="SM00086">
    <property type="entry name" value="PAC"/>
    <property type="match status" value="1"/>
</dbReference>
<gene>
    <name evidence="7" type="ORF">AFUS01_LOCUS37988</name>
</gene>
<dbReference type="PANTHER" id="PTHR23043">
    <property type="entry name" value="HYPOXIA-INDUCIBLE FACTOR 1 ALPHA"/>
    <property type="match status" value="1"/>
</dbReference>
<keyword evidence="1" id="KW-0805">Transcription regulation</keyword>
<evidence type="ECO:0000256" key="3">
    <source>
        <dbReference type="ARBA" id="ARBA00023163"/>
    </source>
</evidence>
<dbReference type="InterPro" id="IPR013655">
    <property type="entry name" value="PAS_fold_3"/>
</dbReference>
<feature type="domain" description="PAS" evidence="6">
    <location>
        <begin position="67"/>
        <end position="122"/>
    </location>
</feature>
<dbReference type="CDD" id="cd00130">
    <property type="entry name" value="PAS"/>
    <property type="match status" value="1"/>
</dbReference>
<accession>A0A8J2LU06</accession>
<feature type="compositionally biased region" description="Polar residues" evidence="5">
    <location>
        <begin position="473"/>
        <end position="492"/>
    </location>
</feature>
<evidence type="ECO:0000256" key="4">
    <source>
        <dbReference type="ARBA" id="ARBA00023242"/>
    </source>
</evidence>
<evidence type="ECO:0000256" key="5">
    <source>
        <dbReference type="SAM" id="MobiDB-lite"/>
    </source>
</evidence>
<comment type="caution">
    <text evidence="7">The sequence shown here is derived from an EMBL/GenBank/DDBJ whole genome shotgun (WGS) entry which is preliminary data.</text>
</comment>
<evidence type="ECO:0000313" key="7">
    <source>
        <dbReference type="EMBL" id="CAG7828035.1"/>
    </source>
</evidence>
<dbReference type="EMBL" id="CAJVCH010545906">
    <property type="protein sequence ID" value="CAG7828035.1"/>
    <property type="molecule type" value="Genomic_DNA"/>
</dbReference>
<proteinExistence type="predicted"/>
<dbReference type="InterPro" id="IPR000014">
    <property type="entry name" value="PAS"/>
</dbReference>
<feature type="compositionally biased region" description="Basic residues" evidence="5">
    <location>
        <begin position="456"/>
        <end position="469"/>
    </location>
</feature>
<keyword evidence="4" id="KW-0539">Nucleus</keyword>
<dbReference type="OrthoDB" id="6021714at2759"/>
<dbReference type="GO" id="GO:0010557">
    <property type="term" value="P:positive regulation of macromolecule biosynthetic process"/>
    <property type="evidence" value="ECO:0007669"/>
    <property type="project" value="UniProtKB-ARBA"/>
</dbReference>
<feature type="compositionally biased region" description="Basic residues" evidence="5">
    <location>
        <begin position="217"/>
        <end position="226"/>
    </location>
</feature>
<keyword evidence="8" id="KW-1185">Reference proteome</keyword>